<evidence type="ECO:0000313" key="2">
    <source>
        <dbReference type="EMBL" id="CAL1711762.1"/>
    </source>
</evidence>
<dbReference type="CDD" id="cd11577">
    <property type="entry name" value="GH71"/>
    <property type="match status" value="1"/>
</dbReference>
<sequence length="480" mass="55629">MSAPRIPRSTRPKWIVAHFMVGNTYPYAVDDWQADIDLASDYGFDGFALNVGREDWQLARVADCFEAARRSLKPFKLFLSFDMASIPSGDRKDVALILGYLDRFARHPNYFVHASGIVVSTFAGQESFFGFPSLNEAWLHVKHAIEHCVKKPVHFIPSFFVDPRRYPSLTCMNGYFHWNGGWPLHLAPQSPRHEVHLPKLDSDQPHIAHLGRRTYMAAISPWFFTHYGRESWNKNWIYRSDDHLLIRRWEYLLSIRDDVDIVQFISWNDYGESHYISPPRGAQPNSQAWVDNCPHDSWLSLNSMFIQAFRNSSMYHKTDAGGVFNDVRLGLRLGTVPKETENYIWMWARPHSKYAIATNDSIRKPDNWELTDDLFWVVTVTSSTHPTTLKLSTGGSDPQSVFYQIPPSHEQDDESPQREQRRRRLSKFSHRLVPGESMRAELIREGRIVAACDPGPEFRFEREPRTYNFNAFVCTNLGNQ</sequence>
<evidence type="ECO:0008006" key="4">
    <source>
        <dbReference type="Google" id="ProtNLM"/>
    </source>
</evidence>
<accession>A0ABP1DXZ6</accession>
<evidence type="ECO:0000313" key="3">
    <source>
        <dbReference type="Proteomes" id="UP001497453"/>
    </source>
</evidence>
<keyword evidence="3" id="KW-1185">Reference proteome</keyword>
<gene>
    <name evidence="2" type="ORF">GFSPODELE1_LOCUS8485</name>
</gene>
<organism evidence="2 3">
    <name type="scientific">Somion occarium</name>
    <dbReference type="NCBI Taxonomy" id="3059160"/>
    <lineage>
        <taxon>Eukaryota</taxon>
        <taxon>Fungi</taxon>
        <taxon>Dikarya</taxon>
        <taxon>Basidiomycota</taxon>
        <taxon>Agaricomycotina</taxon>
        <taxon>Agaricomycetes</taxon>
        <taxon>Polyporales</taxon>
        <taxon>Cerrenaceae</taxon>
        <taxon>Somion</taxon>
    </lineage>
</organism>
<feature type="compositionally biased region" description="Polar residues" evidence="1">
    <location>
        <begin position="386"/>
        <end position="402"/>
    </location>
</feature>
<name>A0ABP1DXZ6_9APHY</name>
<protein>
    <recommendedName>
        <fullName evidence="4">Glycoside hydrolase family 71 protein</fullName>
    </recommendedName>
</protein>
<dbReference type="Gene3D" id="3.20.20.80">
    <property type="entry name" value="Glycosidases"/>
    <property type="match status" value="1"/>
</dbReference>
<evidence type="ECO:0000256" key="1">
    <source>
        <dbReference type="SAM" id="MobiDB-lite"/>
    </source>
</evidence>
<proteinExistence type="predicted"/>
<dbReference type="Pfam" id="PF03659">
    <property type="entry name" value="Glyco_hydro_71"/>
    <property type="match status" value="1"/>
</dbReference>
<dbReference type="InterPro" id="IPR005197">
    <property type="entry name" value="Glyco_hydro_71"/>
</dbReference>
<feature type="region of interest" description="Disordered" evidence="1">
    <location>
        <begin position="386"/>
        <end position="428"/>
    </location>
</feature>
<dbReference type="Proteomes" id="UP001497453">
    <property type="component" value="Chromosome 6"/>
</dbReference>
<reference evidence="3" key="1">
    <citation type="submission" date="2024-04" db="EMBL/GenBank/DDBJ databases">
        <authorList>
            <person name="Shaw F."/>
            <person name="Minotto A."/>
        </authorList>
    </citation>
    <scope>NUCLEOTIDE SEQUENCE [LARGE SCALE GENOMIC DNA]</scope>
</reference>
<dbReference type="EMBL" id="OZ037949">
    <property type="protein sequence ID" value="CAL1711762.1"/>
    <property type="molecule type" value="Genomic_DNA"/>
</dbReference>